<comment type="similarity">
    <text evidence="2">Belongs to the GST superfamily.</text>
</comment>
<dbReference type="SFLD" id="SFLDG01182">
    <property type="entry name" value="Prostaglandin_E_synthase_like"/>
    <property type="match status" value="1"/>
</dbReference>
<keyword evidence="3" id="KW-0443">Lipid metabolism</keyword>
<dbReference type="STRING" id="7102.A0A2A4IX57"/>
<dbReference type="InterPro" id="IPR034334">
    <property type="entry name" value="PGES2"/>
</dbReference>
<dbReference type="GO" id="GO:0005739">
    <property type="term" value="C:mitochondrion"/>
    <property type="evidence" value="ECO:0007669"/>
    <property type="project" value="TreeGrafter"/>
</dbReference>
<dbReference type="Pfam" id="PF00462">
    <property type="entry name" value="Glutaredoxin"/>
    <property type="match status" value="1"/>
</dbReference>
<evidence type="ECO:0000256" key="1">
    <source>
        <dbReference type="ARBA" id="ARBA00002549"/>
    </source>
</evidence>
<dbReference type="UniPathway" id="UPA00662"/>
<evidence type="ECO:0000256" key="3">
    <source>
        <dbReference type="ARBA" id="ARBA00023098"/>
    </source>
</evidence>
<evidence type="ECO:0000313" key="6">
    <source>
        <dbReference type="EMBL" id="PCG64527.1"/>
    </source>
</evidence>
<name>A0A2A4IX57_HELVI</name>
<dbReference type="Gene3D" id="1.20.1050.10">
    <property type="match status" value="1"/>
</dbReference>
<evidence type="ECO:0000259" key="5">
    <source>
        <dbReference type="Pfam" id="PF00462"/>
    </source>
</evidence>
<protein>
    <recommendedName>
        <fullName evidence="5">Glutaredoxin domain-containing protein</fullName>
    </recommendedName>
</protein>
<comment type="function">
    <text evidence="1">Has a glutathione-disulfide oxidoreductase activity in the presence of NADPH and glutathione reductase. Reduces low molecular weight disulfides and proteins.</text>
</comment>
<dbReference type="InterPro" id="IPR011767">
    <property type="entry name" value="GLR_AS"/>
</dbReference>
<reference evidence="6" key="1">
    <citation type="submission" date="2017-09" db="EMBL/GenBank/DDBJ databases">
        <title>Contemporary evolution of a Lepidopteran species, Heliothis virescens, in response to modern agricultural practices.</title>
        <authorList>
            <person name="Fritz M.L."/>
            <person name="Deyonke A.M."/>
            <person name="Papanicolaou A."/>
            <person name="Micinski S."/>
            <person name="Westbrook J."/>
            <person name="Gould F."/>
        </authorList>
    </citation>
    <scope>NUCLEOTIDE SEQUENCE [LARGE SCALE GENOMIC DNA]</scope>
    <source>
        <strain evidence="6">HvINT-</strain>
        <tissue evidence="6">Whole body</tissue>
    </source>
</reference>
<dbReference type="PROSITE" id="PS51354">
    <property type="entry name" value="GLUTAREDOXIN_2"/>
    <property type="match status" value="1"/>
</dbReference>
<dbReference type="SUPFAM" id="SSF47616">
    <property type="entry name" value="GST C-terminal domain-like"/>
    <property type="match status" value="1"/>
</dbReference>
<dbReference type="SFLD" id="SFLDS00019">
    <property type="entry name" value="Glutathione_Transferase_(cytos"/>
    <property type="match status" value="1"/>
</dbReference>
<dbReference type="SFLD" id="SFLDG01203">
    <property type="entry name" value="Prostaglandin_E_synthase_like1"/>
    <property type="match status" value="1"/>
</dbReference>
<dbReference type="Gene3D" id="3.40.30.10">
    <property type="entry name" value="Glutaredoxin"/>
    <property type="match status" value="1"/>
</dbReference>
<keyword evidence="4" id="KW-0812">Transmembrane</keyword>
<dbReference type="InterPro" id="IPR036249">
    <property type="entry name" value="Thioredoxin-like_sf"/>
</dbReference>
<dbReference type="PANTHER" id="PTHR12782">
    <property type="entry name" value="MICROSOMAL PROSTAGLANDIN E SYNTHASE-2"/>
    <property type="match status" value="1"/>
</dbReference>
<comment type="caution">
    <text evidence="6">The sequence shown here is derived from an EMBL/GenBank/DDBJ whole genome shotgun (WGS) entry which is preliminary data.</text>
</comment>
<evidence type="ECO:0000256" key="4">
    <source>
        <dbReference type="SAM" id="Phobius"/>
    </source>
</evidence>
<keyword evidence="4" id="KW-1133">Transmembrane helix</keyword>
<dbReference type="InterPro" id="IPR002109">
    <property type="entry name" value="Glutaredoxin"/>
</dbReference>
<organism evidence="6">
    <name type="scientific">Heliothis virescens</name>
    <name type="common">Tobacco budworm moth</name>
    <dbReference type="NCBI Taxonomy" id="7102"/>
    <lineage>
        <taxon>Eukaryota</taxon>
        <taxon>Metazoa</taxon>
        <taxon>Ecdysozoa</taxon>
        <taxon>Arthropoda</taxon>
        <taxon>Hexapoda</taxon>
        <taxon>Insecta</taxon>
        <taxon>Pterygota</taxon>
        <taxon>Neoptera</taxon>
        <taxon>Endopterygota</taxon>
        <taxon>Lepidoptera</taxon>
        <taxon>Glossata</taxon>
        <taxon>Ditrysia</taxon>
        <taxon>Noctuoidea</taxon>
        <taxon>Noctuidae</taxon>
        <taxon>Heliothinae</taxon>
        <taxon>Heliothis</taxon>
    </lineage>
</organism>
<dbReference type="InterPro" id="IPR040079">
    <property type="entry name" value="Glutathione_S-Trfase"/>
</dbReference>
<feature type="domain" description="Glutaredoxin" evidence="5">
    <location>
        <begin position="105"/>
        <end position="154"/>
    </location>
</feature>
<dbReference type="SUPFAM" id="SSF52833">
    <property type="entry name" value="Thioredoxin-like"/>
    <property type="match status" value="1"/>
</dbReference>
<proteinExistence type="inferred from homology"/>
<dbReference type="AlphaFoldDB" id="A0A2A4IX57"/>
<dbReference type="GO" id="GO:0050220">
    <property type="term" value="F:prostaglandin-E synthase activity"/>
    <property type="evidence" value="ECO:0007669"/>
    <property type="project" value="InterPro"/>
</dbReference>
<dbReference type="PANTHER" id="PTHR12782:SF5">
    <property type="entry name" value="PROSTAGLANDIN E SYNTHASE 2"/>
    <property type="match status" value="1"/>
</dbReference>
<keyword evidence="4" id="KW-0472">Membrane</keyword>
<dbReference type="PROSITE" id="PS00195">
    <property type="entry name" value="GLUTAREDOXIN_1"/>
    <property type="match status" value="1"/>
</dbReference>
<dbReference type="EMBL" id="NWSH01004982">
    <property type="protein sequence ID" value="PCG64527.1"/>
    <property type="molecule type" value="Genomic_DNA"/>
</dbReference>
<dbReference type="CDD" id="cd03197">
    <property type="entry name" value="GST_C_mPGES2"/>
    <property type="match status" value="1"/>
</dbReference>
<sequence length="388" mass="44194">MWRPTFTILQKVVLPSLRENVNVSKFFLSTKSRLPKSTSKLTLVSASIGVLLGAGYGGYTHYKVNVKKTFIPGETEEYAFLKEAPEYESHYRIVNDRDTSNLQLTLFQYQTCPFCCKVRAFLDARGISYEIVEVDAVLRQAIKWSGYKKVPIVLAKVDGGYQQLLDSTAIISVLETYLKDKSTELREIIKFYPVTKYVNESGNDATDIANKYFIMHQSNVPDDREKALETEERQWRQWADRVLVNTLSPNVYRTAGEALETFQWFEQAGGWRQLFPAWECALMVYIGAAAMFMISKRLKTRHKIKDDPRESLYDAANEWVAAVQKKGTPFLGGDQPNLADVTVYGVLSSIEGCTAFQDLKNNTAIAKWYYDTKSTIQRRMGKPIATHA</sequence>
<dbReference type="Gene3D" id="6.20.200.30">
    <property type="match status" value="1"/>
</dbReference>
<dbReference type="InterPro" id="IPR036282">
    <property type="entry name" value="Glutathione-S-Trfase_C_sf"/>
</dbReference>
<evidence type="ECO:0000256" key="2">
    <source>
        <dbReference type="ARBA" id="ARBA00007409"/>
    </source>
</evidence>
<dbReference type="GO" id="GO:0001516">
    <property type="term" value="P:prostaglandin biosynthetic process"/>
    <property type="evidence" value="ECO:0007669"/>
    <property type="project" value="UniProtKB-UniPathway"/>
</dbReference>
<gene>
    <name evidence="6" type="ORF">B5V51_10514</name>
</gene>
<feature type="transmembrane region" description="Helical" evidence="4">
    <location>
        <begin position="275"/>
        <end position="295"/>
    </location>
</feature>
<accession>A0A2A4IX57</accession>
<dbReference type="InterPro" id="IPR034335">
    <property type="entry name" value="PGES2_C"/>
</dbReference>